<evidence type="ECO:0000259" key="2">
    <source>
        <dbReference type="Pfam" id="PF03358"/>
    </source>
</evidence>
<accession>A0A4Y6UPS9</accession>
<organism evidence="3 4">
    <name type="scientific">Saccharibacillus brassicae</name>
    <dbReference type="NCBI Taxonomy" id="2583377"/>
    <lineage>
        <taxon>Bacteria</taxon>
        <taxon>Bacillati</taxon>
        <taxon>Bacillota</taxon>
        <taxon>Bacilli</taxon>
        <taxon>Bacillales</taxon>
        <taxon>Paenibacillaceae</taxon>
        <taxon>Saccharibacillus</taxon>
    </lineage>
</organism>
<dbReference type="PANTHER" id="PTHR30543:SF21">
    <property type="entry name" value="NAD(P)H-DEPENDENT FMN REDUCTASE LOT6"/>
    <property type="match status" value="1"/>
</dbReference>
<dbReference type="GO" id="GO:0010181">
    <property type="term" value="F:FMN binding"/>
    <property type="evidence" value="ECO:0007669"/>
    <property type="project" value="TreeGrafter"/>
</dbReference>
<evidence type="ECO:0000256" key="1">
    <source>
        <dbReference type="ARBA" id="ARBA00009428"/>
    </source>
</evidence>
<name>A0A4Y6UPS9_SACBS</name>
<dbReference type="InterPro" id="IPR029039">
    <property type="entry name" value="Flavoprotein-like_sf"/>
</dbReference>
<comment type="similarity">
    <text evidence="1">Belongs to the azoreductase type 2 family.</text>
</comment>
<dbReference type="Gene3D" id="3.40.50.360">
    <property type="match status" value="1"/>
</dbReference>
<feature type="domain" description="NADPH-dependent FMN reductase-like" evidence="2">
    <location>
        <begin position="1"/>
        <end position="141"/>
    </location>
</feature>
<reference evidence="3 4" key="1">
    <citation type="submission" date="2019-06" db="EMBL/GenBank/DDBJ databases">
        <title>Saccharibacillus brassicae sp. nov., an endophytic bacterium isolated from Chinese cabbage seeds (Brassica pekinensis).</title>
        <authorList>
            <person name="Jiang L."/>
            <person name="Lee J."/>
            <person name="Kim S.W."/>
        </authorList>
    </citation>
    <scope>NUCLEOTIDE SEQUENCE [LARGE SCALE GENOMIC DNA]</scope>
    <source>
        <strain evidence="4">KCTC 43072 / ATSA2</strain>
    </source>
</reference>
<dbReference type="OrthoDB" id="9790975at2"/>
<proteinExistence type="inferred from homology"/>
<dbReference type="SUPFAM" id="SSF52218">
    <property type="entry name" value="Flavoproteins"/>
    <property type="match status" value="1"/>
</dbReference>
<dbReference type="InterPro" id="IPR005025">
    <property type="entry name" value="FMN_Rdtase-like_dom"/>
</dbReference>
<keyword evidence="4" id="KW-1185">Reference proteome</keyword>
<evidence type="ECO:0000313" key="3">
    <source>
        <dbReference type="EMBL" id="QDH19633.1"/>
    </source>
</evidence>
<evidence type="ECO:0000313" key="4">
    <source>
        <dbReference type="Proteomes" id="UP000316968"/>
    </source>
</evidence>
<dbReference type="GO" id="GO:0016491">
    <property type="term" value="F:oxidoreductase activity"/>
    <property type="evidence" value="ECO:0007669"/>
    <property type="project" value="InterPro"/>
</dbReference>
<dbReference type="RefSeq" id="WP_141446022.1">
    <property type="nucleotide sequence ID" value="NZ_CBCSAZ010000001.1"/>
</dbReference>
<gene>
    <name evidence="3" type="ORF">FFV09_01410</name>
</gene>
<dbReference type="Pfam" id="PF03358">
    <property type="entry name" value="FMN_red"/>
    <property type="match status" value="1"/>
</dbReference>
<sequence length="177" mass="19387">MKVTLIAGSNREQASSTQLTRYMARLLEEQGFEAEVFSLYEHQLPLYGPGEAYGHEEVLKLSQAVKSAQAVVLTTPEYHSSISGVLKNALDFLNSEYFEGKPVLSASSAGGTVGVSSLGTLQGIVRNLHGLNCPEWISIGSDQRKFTDEGEPADQATELRIRKAVDTFVHLIHRMYG</sequence>
<dbReference type="GO" id="GO:0005829">
    <property type="term" value="C:cytosol"/>
    <property type="evidence" value="ECO:0007669"/>
    <property type="project" value="TreeGrafter"/>
</dbReference>
<dbReference type="Proteomes" id="UP000316968">
    <property type="component" value="Chromosome"/>
</dbReference>
<dbReference type="EMBL" id="CP041217">
    <property type="protein sequence ID" value="QDH19633.1"/>
    <property type="molecule type" value="Genomic_DNA"/>
</dbReference>
<dbReference type="AlphaFoldDB" id="A0A4Y6UPS9"/>
<dbReference type="KEGG" id="saca:FFV09_01410"/>
<protein>
    <submittedName>
        <fullName evidence="3">NAD(P)H-dependent oxidoreductase</fullName>
    </submittedName>
</protein>
<dbReference type="PANTHER" id="PTHR30543">
    <property type="entry name" value="CHROMATE REDUCTASE"/>
    <property type="match status" value="1"/>
</dbReference>
<dbReference type="InterPro" id="IPR050712">
    <property type="entry name" value="NAD(P)H-dep_reductase"/>
</dbReference>